<dbReference type="InterPro" id="IPR042235">
    <property type="entry name" value="ZP-C_dom"/>
</dbReference>
<dbReference type="InterPro" id="IPR000519">
    <property type="entry name" value="P_trefoil_dom"/>
</dbReference>
<dbReference type="SMART" id="SM00241">
    <property type="entry name" value="ZP"/>
    <property type="match status" value="1"/>
</dbReference>
<sequence length="535" mass="58886">MQRGRPLPVDCKHHLTALFVLVWLVAGLTFTQTLGLSSQLDEPPEGGYGAFSFVQIDHTEDTAVVHSLKSDDGEYSTAEGDFKMLAANHQNLPVECTDSEMTVTLPAGPLSGIRILGSSETQPVHEAPKSCGYTLTQMQNKNILTVTFIGCHVTMEKGHHTIRLLYITDNGRVNVDTVSCPAQYLNLTKAKTADPTALPTTECATTPQPPVTMSTPKAVVIPGGCNAPPEQQIECCQGLSASECLVKGCCLHPSSSKCYYPINECTLDKHFVFVITHDMTRVPIRPTSLVIAGDPSCKPVVVNSKFALFKFPVAECGTKVYEIGDTLVYLAEVQTVVRALRMKYGVISRQNPIRIMVECRYSKSTVSDHHMASAGIMVMSPSLPSSITAEGLYGVQLRIAEDGTFSKFLPHYHQPLRDLLGKRVYIEVRIFAPRPTAVLLVHYCVAYPRSARSALILLYEGCPNALDSGATSILHMSDLPQNRHTRRFMIKTFQFMDVSSNRFLNEEIYFMCSAEVCFPAKMTCKITCFDNKASP</sequence>
<evidence type="ECO:0000256" key="3">
    <source>
        <dbReference type="ARBA" id="ARBA00022525"/>
    </source>
</evidence>
<gene>
    <name evidence="16" type="ORF">ACEWY4_023932</name>
</gene>
<evidence type="ECO:0000256" key="9">
    <source>
        <dbReference type="ARBA" id="ARBA00023157"/>
    </source>
</evidence>
<dbReference type="CDD" id="cd00111">
    <property type="entry name" value="Trefoil"/>
    <property type="match status" value="1"/>
</dbReference>
<evidence type="ECO:0000313" key="16">
    <source>
        <dbReference type="EMBL" id="KAL2080139.1"/>
    </source>
</evidence>
<feature type="domain" description="ZP" evidence="14">
    <location>
        <begin position="264"/>
        <end position="535"/>
    </location>
</feature>
<dbReference type="Pfam" id="PF23344">
    <property type="entry name" value="ZP-N"/>
    <property type="match status" value="1"/>
</dbReference>
<dbReference type="InterPro" id="IPR055356">
    <property type="entry name" value="ZP-N"/>
</dbReference>
<feature type="domain" description="P-type" evidence="15">
    <location>
        <begin position="223"/>
        <end position="262"/>
    </location>
</feature>
<keyword evidence="9" id="KW-1015">Disulfide bond</keyword>
<evidence type="ECO:0000259" key="15">
    <source>
        <dbReference type="PROSITE" id="PS51448"/>
    </source>
</evidence>
<dbReference type="InterPro" id="IPR001507">
    <property type="entry name" value="ZP_dom"/>
</dbReference>
<evidence type="ECO:0000256" key="5">
    <source>
        <dbReference type="ARBA" id="ARBA00022685"/>
    </source>
</evidence>
<dbReference type="PROSITE" id="PS51448">
    <property type="entry name" value="P_TREFOIL_2"/>
    <property type="match status" value="1"/>
</dbReference>
<organism evidence="16 17">
    <name type="scientific">Coilia grayii</name>
    <name type="common">Gray's grenadier anchovy</name>
    <dbReference type="NCBI Taxonomy" id="363190"/>
    <lineage>
        <taxon>Eukaryota</taxon>
        <taxon>Metazoa</taxon>
        <taxon>Chordata</taxon>
        <taxon>Craniata</taxon>
        <taxon>Vertebrata</taxon>
        <taxon>Euteleostomi</taxon>
        <taxon>Actinopterygii</taxon>
        <taxon>Neopterygii</taxon>
        <taxon>Teleostei</taxon>
        <taxon>Clupei</taxon>
        <taxon>Clupeiformes</taxon>
        <taxon>Clupeoidei</taxon>
        <taxon>Engraulidae</taxon>
        <taxon>Coilinae</taxon>
        <taxon>Coilia</taxon>
    </lineage>
</organism>
<dbReference type="EMBL" id="JBHFQA010000021">
    <property type="protein sequence ID" value="KAL2080139.1"/>
    <property type="molecule type" value="Genomic_DNA"/>
</dbReference>
<dbReference type="PANTHER" id="PTHR23343">
    <property type="entry name" value="ZONA PELLUCIDA SPERM-BINDING PROTEIN"/>
    <property type="match status" value="1"/>
</dbReference>
<keyword evidence="2" id="KW-1003">Cell membrane</keyword>
<keyword evidence="5" id="KW-0165">Cleavage on pair of basic residues</keyword>
<comment type="caution">
    <text evidence="13">Lacks conserved residue(s) required for the propagation of feature annotation.</text>
</comment>
<evidence type="ECO:0000256" key="8">
    <source>
        <dbReference type="ARBA" id="ARBA00023136"/>
    </source>
</evidence>
<keyword evidence="10" id="KW-0325">Glycoprotein</keyword>
<dbReference type="PANTHER" id="PTHR23343:SF117">
    <property type="entry name" value="ZONA PELLUCIDA SPERM-BINDING PROTEIN 4-LIKE ISOFORM X1"/>
    <property type="match status" value="1"/>
</dbReference>
<name>A0ABD1IZT8_9TELE</name>
<protein>
    <recommendedName>
        <fullName evidence="18">Zona pellucida sperm-binding protein 4-like</fullName>
    </recommendedName>
</protein>
<evidence type="ECO:0000256" key="11">
    <source>
        <dbReference type="ARBA" id="ARBA00023279"/>
    </source>
</evidence>
<evidence type="ECO:0000256" key="12">
    <source>
        <dbReference type="ARBA" id="ARBA00024183"/>
    </source>
</evidence>
<keyword evidence="4" id="KW-0272">Extracellular matrix</keyword>
<evidence type="ECO:0000256" key="2">
    <source>
        <dbReference type="ARBA" id="ARBA00022475"/>
    </source>
</evidence>
<evidence type="ECO:0000256" key="10">
    <source>
        <dbReference type="ARBA" id="ARBA00023180"/>
    </source>
</evidence>
<dbReference type="GO" id="GO:0035805">
    <property type="term" value="C:egg coat"/>
    <property type="evidence" value="ECO:0007669"/>
    <property type="project" value="UniProtKB-SubCell"/>
</dbReference>
<keyword evidence="6" id="KW-0812">Transmembrane</keyword>
<evidence type="ECO:0000313" key="17">
    <source>
        <dbReference type="Proteomes" id="UP001591681"/>
    </source>
</evidence>
<accession>A0ABD1IZT8</accession>
<dbReference type="PROSITE" id="PS51034">
    <property type="entry name" value="ZP_2"/>
    <property type="match status" value="1"/>
</dbReference>
<dbReference type="InterPro" id="IPR055355">
    <property type="entry name" value="ZP-C"/>
</dbReference>
<dbReference type="GO" id="GO:0005886">
    <property type="term" value="C:plasma membrane"/>
    <property type="evidence" value="ECO:0007669"/>
    <property type="project" value="UniProtKB-SubCell"/>
</dbReference>
<evidence type="ECO:0000256" key="4">
    <source>
        <dbReference type="ARBA" id="ARBA00022530"/>
    </source>
</evidence>
<keyword evidence="11" id="KW-0278">Fertilization</keyword>
<evidence type="ECO:0000256" key="6">
    <source>
        <dbReference type="ARBA" id="ARBA00022692"/>
    </source>
</evidence>
<comment type="subcellular location">
    <subcellularLocation>
        <location evidence="1">Cell membrane</location>
        <topology evidence="1">Single-pass type I membrane protein</topology>
    </subcellularLocation>
    <subcellularLocation>
        <location evidence="12">Zona pellucida</location>
    </subcellularLocation>
</comment>
<dbReference type="InterPro" id="IPR051148">
    <property type="entry name" value="Zona_Pellucida_Domain_gp"/>
</dbReference>
<reference evidence="16 17" key="1">
    <citation type="submission" date="2024-09" db="EMBL/GenBank/DDBJ databases">
        <title>A chromosome-level genome assembly of Gray's grenadier anchovy, Coilia grayii.</title>
        <authorList>
            <person name="Fu Z."/>
        </authorList>
    </citation>
    <scope>NUCLEOTIDE SEQUENCE [LARGE SCALE GENOMIC DNA]</scope>
    <source>
        <strain evidence="16">G4</strain>
        <tissue evidence="16">Muscle</tissue>
    </source>
</reference>
<comment type="caution">
    <text evidence="16">The sequence shown here is derived from an EMBL/GenBank/DDBJ whole genome shotgun (WGS) entry which is preliminary data.</text>
</comment>
<dbReference type="GO" id="GO:0007338">
    <property type="term" value="P:single fertilization"/>
    <property type="evidence" value="ECO:0007669"/>
    <property type="project" value="UniProtKB-KW"/>
</dbReference>
<keyword evidence="17" id="KW-1185">Reference proteome</keyword>
<proteinExistence type="predicted"/>
<keyword evidence="7" id="KW-1133">Transmembrane helix</keyword>
<dbReference type="Gene3D" id="2.60.40.3210">
    <property type="entry name" value="Zona pellucida, ZP-N domain"/>
    <property type="match status" value="1"/>
</dbReference>
<evidence type="ECO:0000259" key="14">
    <source>
        <dbReference type="PROSITE" id="PS51034"/>
    </source>
</evidence>
<evidence type="ECO:0000256" key="1">
    <source>
        <dbReference type="ARBA" id="ARBA00004251"/>
    </source>
</evidence>
<evidence type="ECO:0008006" key="18">
    <source>
        <dbReference type="Google" id="ProtNLM"/>
    </source>
</evidence>
<evidence type="ECO:0000256" key="13">
    <source>
        <dbReference type="PROSITE-ProRule" id="PRU00779"/>
    </source>
</evidence>
<dbReference type="AlphaFoldDB" id="A0ABD1IZT8"/>
<dbReference type="Pfam" id="PF00100">
    <property type="entry name" value="Zona_pellucida"/>
    <property type="match status" value="1"/>
</dbReference>
<dbReference type="Proteomes" id="UP001591681">
    <property type="component" value="Unassembled WGS sequence"/>
</dbReference>
<keyword evidence="8" id="KW-0472">Membrane</keyword>
<evidence type="ECO:0000256" key="7">
    <source>
        <dbReference type="ARBA" id="ARBA00022989"/>
    </source>
</evidence>
<dbReference type="Gene3D" id="2.60.40.4100">
    <property type="entry name" value="Zona pellucida, ZP-C domain"/>
    <property type="match status" value="1"/>
</dbReference>
<keyword evidence="3" id="KW-0964">Secreted</keyword>